<dbReference type="RefSeq" id="WP_180141948.1">
    <property type="nucleotide sequence ID" value="NZ_CAADHO010000005.1"/>
</dbReference>
<protein>
    <submittedName>
        <fullName evidence="2">Uncharacterized protein</fullName>
    </submittedName>
</protein>
<gene>
    <name evidence="2" type="ORF">MSL71_30910</name>
</gene>
<feature type="transmembrane region" description="Helical" evidence="1">
    <location>
        <begin position="71"/>
        <end position="95"/>
    </location>
</feature>
<evidence type="ECO:0000313" key="3">
    <source>
        <dbReference type="Proteomes" id="UP000507962"/>
    </source>
</evidence>
<accession>A0A4U8YP34</accession>
<dbReference type="EMBL" id="CAADHO010000005">
    <property type="protein sequence ID" value="VFQ45434.1"/>
    <property type="molecule type" value="Genomic_DNA"/>
</dbReference>
<name>A0A4U8YP34_9BACT</name>
<keyword evidence="3" id="KW-1185">Reference proteome</keyword>
<keyword evidence="1" id="KW-0812">Transmembrane</keyword>
<feature type="transmembrane region" description="Helical" evidence="1">
    <location>
        <begin position="43"/>
        <end position="65"/>
    </location>
</feature>
<keyword evidence="1" id="KW-1133">Transmembrane helix</keyword>
<evidence type="ECO:0000256" key="1">
    <source>
        <dbReference type="SAM" id="Phobius"/>
    </source>
</evidence>
<dbReference type="Proteomes" id="UP000507962">
    <property type="component" value="Unassembled WGS sequence"/>
</dbReference>
<keyword evidence="1" id="KW-0472">Membrane</keyword>
<sequence>MFPGSTILNYLFWMVMGAMQVIIILSANTWLKESGRQVPWWQTLLMYGCFLSFCAVVAGGFTLAGEYESRAGFYFIGYLGLPHIIAGTVMLKLFVFKKKA</sequence>
<evidence type="ECO:0000313" key="2">
    <source>
        <dbReference type="EMBL" id="VFQ45434.1"/>
    </source>
</evidence>
<dbReference type="AlphaFoldDB" id="A0A4U8YP34"/>
<reference evidence="2 3" key="1">
    <citation type="submission" date="2019-03" db="EMBL/GenBank/DDBJ databases">
        <authorList>
            <person name="Nijsse B."/>
        </authorList>
    </citation>
    <scope>NUCLEOTIDE SEQUENCE [LARGE SCALE GENOMIC DNA]</scope>
    <source>
        <strain evidence="2">Desulfoluna butyratoxydans MSL71</strain>
    </source>
</reference>
<feature type="transmembrane region" description="Helical" evidence="1">
    <location>
        <begin position="12"/>
        <end position="31"/>
    </location>
</feature>
<organism evidence="2 3">
    <name type="scientific">Desulfoluna butyratoxydans</name>
    <dbReference type="NCBI Taxonomy" id="231438"/>
    <lineage>
        <taxon>Bacteria</taxon>
        <taxon>Pseudomonadati</taxon>
        <taxon>Thermodesulfobacteriota</taxon>
        <taxon>Desulfobacteria</taxon>
        <taxon>Desulfobacterales</taxon>
        <taxon>Desulfolunaceae</taxon>
        <taxon>Desulfoluna</taxon>
    </lineage>
</organism>
<proteinExistence type="predicted"/>